<dbReference type="EMBL" id="CM044705">
    <property type="protein sequence ID" value="KAI5660734.1"/>
    <property type="molecule type" value="Genomic_DNA"/>
</dbReference>
<accession>A0ACC0AKN4</accession>
<reference evidence="2" key="1">
    <citation type="journal article" date="2023" name="Nat. Plants">
        <title>Single-cell RNA sequencing provides a high-resolution roadmap for understanding the multicellular compartmentation of specialized metabolism.</title>
        <authorList>
            <person name="Sun S."/>
            <person name="Shen X."/>
            <person name="Li Y."/>
            <person name="Li Y."/>
            <person name="Wang S."/>
            <person name="Li R."/>
            <person name="Zhang H."/>
            <person name="Shen G."/>
            <person name="Guo B."/>
            <person name="Wei J."/>
            <person name="Xu J."/>
            <person name="St-Pierre B."/>
            <person name="Chen S."/>
            <person name="Sun C."/>
        </authorList>
    </citation>
    <scope>NUCLEOTIDE SEQUENCE [LARGE SCALE GENOMIC DNA]</scope>
</reference>
<proteinExistence type="predicted"/>
<name>A0ACC0AKN4_CATRO</name>
<comment type="caution">
    <text evidence="1">The sequence shown here is derived from an EMBL/GenBank/DDBJ whole genome shotgun (WGS) entry which is preliminary data.</text>
</comment>
<gene>
    <name evidence="1" type="ORF">M9H77_20057</name>
</gene>
<keyword evidence="2" id="KW-1185">Reference proteome</keyword>
<evidence type="ECO:0000313" key="1">
    <source>
        <dbReference type="EMBL" id="KAI5660734.1"/>
    </source>
</evidence>
<dbReference type="Proteomes" id="UP001060085">
    <property type="component" value="Linkage Group LG05"/>
</dbReference>
<evidence type="ECO:0000313" key="2">
    <source>
        <dbReference type="Proteomes" id="UP001060085"/>
    </source>
</evidence>
<sequence length="434" mass="49782">METGMISVDRWSEGSQAYFLTHLHADHTSGLTPTWKWGPLFCSRLTAKLFPMKFPGFKLSLLKILDLGNWYSLSLVSPSSGLPTAVQVMAIDANHCPGAVMYLFRGEFGSMLYTGDFRWEKRSQRAQIARTMLLNALKNEKLDTLHLDNTYCHPSYSFPSRNAAARQVANIIHSHPNHDIVIGIDSLGKEDLLFYISRLLKMKIWVWPERLQTMHLLGFLDNFTTKTSLTRVRAIPRYSFNMETLQALNTMRPTIGIMPSGLPWAAKYCKTKGNIFGPSPSTCSKKMTNGDLVFERYDEYTYSVPYSDHSCFFEIKEFVELLQPSNIKGIVSSSECFIEPQYYFGHFCGKKHDSRKLYHKFCDEEGDERFKGVRIQSPSKVNCNMSQRKRRKKEAGISSSRVNRVSLLRRMRRGIKIADADNESIPEKLHFFSV</sequence>
<protein>
    <submittedName>
        <fullName evidence="1">Uncharacterized protein</fullName>
    </submittedName>
</protein>
<organism evidence="1 2">
    <name type="scientific">Catharanthus roseus</name>
    <name type="common">Madagascar periwinkle</name>
    <name type="synonym">Vinca rosea</name>
    <dbReference type="NCBI Taxonomy" id="4058"/>
    <lineage>
        <taxon>Eukaryota</taxon>
        <taxon>Viridiplantae</taxon>
        <taxon>Streptophyta</taxon>
        <taxon>Embryophyta</taxon>
        <taxon>Tracheophyta</taxon>
        <taxon>Spermatophyta</taxon>
        <taxon>Magnoliopsida</taxon>
        <taxon>eudicotyledons</taxon>
        <taxon>Gunneridae</taxon>
        <taxon>Pentapetalae</taxon>
        <taxon>asterids</taxon>
        <taxon>lamiids</taxon>
        <taxon>Gentianales</taxon>
        <taxon>Apocynaceae</taxon>
        <taxon>Rauvolfioideae</taxon>
        <taxon>Vinceae</taxon>
        <taxon>Catharanthinae</taxon>
        <taxon>Catharanthus</taxon>
    </lineage>
</organism>